<protein>
    <recommendedName>
        <fullName evidence="1">Reverse transcriptase zinc-binding domain-containing protein</fullName>
    </recommendedName>
</protein>
<feature type="domain" description="Reverse transcriptase zinc-binding" evidence="1">
    <location>
        <begin position="99"/>
        <end position="195"/>
    </location>
</feature>
<organism evidence="2 3">
    <name type="scientific">Quercus lobata</name>
    <name type="common">Valley oak</name>
    <dbReference type="NCBI Taxonomy" id="97700"/>
    <lineage>
        <taxon>Eukaryota</taxon>
        <taxon>Viridiplantae</taxon>
        <taxon>Streptophyta</taxon>
        <taxon>Embryophyta</taxon>
        <taxon>Tracheophyta</taxon>
        <taxon>Spermatophyta</taxon>
        <taxon>Magnoliopsida</taxon>
        <taxon>eudicotyledons</taxon>
        <taxon>Gunneridae</taxon>
        <taxon>Pentapetalae</taxon>
        <taxon>rosids</taxon>
        <taxon>fabids</taxon>
        <taxon>Fagales</taxon>
        <taxon>Fagaceae</taxon>
        <taxon>Quercus</taxon>
    </lineage>
</organism>
<evidence type="ECO:0000313" key="3">
    <source>
        <dbReference type="Proteomes" id="UP000594261"/>
    </source>
</evidence>
<name>A0A7N2LTU8_QUELO</name>
<sequence>MTNAVIMRDDSTQNGQRIRIWDGPWVPNFSSYRVVYPRTLSPQVSMVSHLIDYDNNCWNVDLLIRIFLPFEAENICGLPLSNRFPDDKLIWAETSNGVFSIRSAYKVVMELDKDANNASVSDGANMRMFWRKLWKMQVPQKIRHFAWRAACDILPTKANLRLRHVLMDNVCEECGATAETFIHLLWECQRARETWASFKNFRILVPTHFRSFMDFLWFVLMEADWSSEDSAMAVSLVWTLRTHRNEVRHGGMRKNGKQVFLRCQHNMEEY</sequence>
<evidence type="ECO:0000259" key="1">
    <source>
        <dbReference type="Pfam" id="PF13966"/>
    </source>
</evidence>
<dbReference type="OMA" id="CEGAYIV"/>
<dbReference type="AlphaFoldDB" id="A0A7N2LTU8"/>
<dbReference type="Gramene" id="QL05p078226:mrna">
    <property type="protein sequence ID" value="QL05p078226:mrna"/>
    <property type="gene ID" value="QL05p078226"/>
</dbReference>
<dbReference type="EMBL" id="LRBV02000005">
    <property type="status" value="NOT_ANNOTATED_CDS"/>
    <property type="molecule type" value="Genomic_DNA"/>
</dbReference>
<keyword evidence="3" id="KW-1185">Reference proteome</keyword>
<dbReference type="InterPro" id="IPR026960">
    <property type="entry name" value="RVT-Znf"/>
</dbReference>
<accession>A0A7N2LTU8</accession>
<dbReference type="Pfam" id="PF13966">
    <property type="entry name" value="zf-RVT"/>
    <property type="match status" value="1"/>
</dbReference>
<proteinExistence type="predicted"/>
<dbReference type="InParanoid" id="A0A7N2LTU8"/>
<dbReference type="Proteomes" id="UP000594261">
    <property type="component" value="Chromosome 5"/>
</dbReference>
<reference evidence="2 3" key="1">
    <citation type="journal article" date="2016" name="G3 (Bethesda)">
        <title>First Draft Assembly and Annotation of the Genome of a California Endemic Oak Quercus lobata Nee (Fagaceae).</title>
        <authorList>
            <person name="Sork V.L."/>
            <person name="Fitz-Gibbon S.T."/>
            <person name="Puiu D."/>
            <person name="Crepeau M."/>
            <person name="Gugger P.F."/>
            <person name="Sherman R."/>
            <person name="Stevens K."/>
            <person name="Langley C.H."/>
            <person name="Pellegrini M."/>
            <person name="Salzberg S.L."/>
        </authorList>
    </citation>
    <scope>NUCLEOTIDE SEQUENCE [LARGE SCALE GENOMIC DNA]</scope>
    <source>
        <strain evidence="2 3">cv. SW786</strain>
    </source>
</reference>
<evidence type="ECO:0000313" key="2">
    <source>
        <dbReference type="EnsemblPlants" id="QL05p078226:mrna"/>
    </source>
</evidence>
<reference evidence="2" key="2">
    <citation type="submission" date="2021-01" db="UniProtKB">
        <authorList>
            <consortium name="EnsemblPlants"/>
        </authorList>
    </citation>
    <scope>IDENTIFICATION</scope>
</reference>
<dbReference type="EnsemblPlants" id="QL05p078226:mrna">
    <property type="protein sequence ID" value="QL05p078226:mrna"/>
    <property type="gene ID" value="QL05p078226"/>
</dbReference>